<feature type="transmembrane region" description="Helical" evidence="5">
    <location>
        <begin position="180"/>
        <end position="198"/>
    </location>
</feature>
<evidence type="ECO:0000256" key="4">
    <source>
        <dbReference type="ARBA" id="ARBA00023136"/>
    </source>
</evidence>
<evidence type="ECO:0000313" key="8">
    <source>
        <dbReference type="Proteomes" id="UP000515312"/>
    </source>
</evidence>
<evidence type="ECO:0000256" key="2">
    <source>
        <dbReference type="ARBA" id="ARBA00022692"/>
    </source>
</evidence>
<keyword evidence="2 5" id="KW-0812">Transmembrane</keyword>
<evidence type="ECO:0000256" key="3">
    <source>
        <dbReference type="ARBA" id="ARBA00022989"/>
    </source>
</evidence>
<evidence type="ECO:0000256" key="5">
    <source>
        <dbReference type="SAM" id="Phobius"/>
    </source>
</evidence>
<feature type="transmembrane region" description="Helical" evidence="5">
    <location>
        <begin position="25"/>
        <end position="50"/>
    </location>
</feature>
<evidence type="ECO:0000256" key="1">
    <source>
        <dbReference type="ARBA" id="ARBA00004141"/>
    </source>
</evidence>
<dbReference type="Pfam" id="PF00083">
    <property type="entry name" value="Sugar_tr"/>
    <property type="match status" value="1"/>
</dbReference>
<dbReference type="PROSITE" id="PS50850">
    <property type="entry name" value="MFS"/>
    <property type="match status" value="1"/>
</dbReference>
<feature type="transmembrane region" description="Helical" evidence="5">
    <location>
        <begin position="386"/>
        <end position="408"/>
    </location>
</feature>
<sequence>MAHASTAPDFSEMDNAGISSHHWKIMFISGMGFFTDAYDLFIIGVVMTLLKETWKVGHLEESLVESTALLASALGALLFGRVADMVGRKRIYGVEVLVLAAGAIACAFAPNILWLIGLRFVLGIGIGGDYPVSATIMSEYAGKNHRGMMVTLVFAMQAAGLVVGPLFASALLTTHLSHDIIWRILVAFGAVPALAVYWQRRKLKETPRFLQANGKQEDESGKIVDIATGQPVSQSVSFWDGFHRLATDEKLLLRLVGASAAWFLMDAAYYGNTVSSPLVLSALSSDHTLLQKTLTQLGIFAVFAVPGYAIAALTMDRLGRKTIQCLGFSMMAVTFALLAFIPDVQKMAIPFLCIYGLSFFFTEFGPNATTFVYPSEIFPVRVRTTAHGVAAAMGKLGGFLGVFLFPYLMHWKGLLAAESAAAVASLLGLLVTAFTLPETKGKSLEELSTERTPVERAAA</sequence>
<dbReference type="EMBL" id="CP060394">
    <property type="protein sequence ID" value="QNI33596.1"/>
    <property type="molecule type" value="Genomic_DNA"/>
</dbReference>
<evidence type="ECO:0000259" key="6">
    <source>
        <dbReference type="PROSITE" id="PS50850"/>
    </source>
</evidence>
<dbReference type="GO" id="GO:0046943">
    <property type="term" value="F:carboxylic acid transmembrane transporter activity"/>
    <property type="evidence" value="ECO:0007669"/>
    <property type="project" value="TreeGrafter"/>
</dbReference>
<dbReference type="InterPro" id="IPR036259">
    <property type="entry name" value="MFS_trans_sf"/>
</dbReference>
<feature type="domain" description="Major facilitator superfamily (MFS) profile" evidence="6">
    <location>
        <begin position="25"/>
        <end position="440"/>
    </location>
</feature>
<keyword evidence="3 5" id="KW-1133">Transmembrane helix</keyword>
<dbReference type="Gene3D" id="1.20.1250.20">
    <property type="entry name" value="MFS general substrate transporter like domains"/>
    <property type="match status" value="1"/>
</dbReference>
<dbReference type="PANTHER" id="PTHR23508">
    <property type="entry name" value="CARBOXYLIC ACID TRANSPORTER PROTEIN HOMOLOG"/>
    <property type="match status" value="1"/>
</dbReference>
<feature type="transmembrane region" description="Helical" evidence="5">
    <location>
        <begin position="414"/>
        <end position="436"/>
    </location>
</feature>
<feature type="transmembrane region" description="Helical" evidence="5">
    <location>
        <begin position="116"/>
        <end position="137"/>
    </location>
</feature>
<dbReference type="InterPro" id="IPR020846">
    <property type="entry name" value="MFS_dom"/>
</dbReference>
<dbReference type="SUPFAM" id="SSF103473">
    <property type="entry name" value="MFS general substrate transporter"/>
    <property type="match status" value="1"/>
</dbReference>
<organism evidence="7 8">
    <name type="scientific">Alloacidobacterium dinghuense</name>
    <dbReference type="NCBI Taxonomy" id="2763107"/>
    <lineage>
        <taxon>Bacteria</taxon>
        <taxon>Pseudomonadati</taxon>
        <taxon>Acidobacteriota</taxon>
        <taxon>Terriglobia</taxon>
        <taxon>Terriglobales</taxon>
        <taxon>Acidobacteriaceae</taxon>
        <taxon>Alloacidobacterium</taxon>
    </lineage>
</organism>
<gene>
    <name evidence="7" type="ORF">H7849_06560</name>
</gene>
<dbReference type="PROSITE" id="PS00217">
    <property type="entry name" value="SUGAR_TRANSPORT_2"/>
    <property type="match status" value="1"/>
</dbReference>
<protein>
    <submittedName>
        <fullName evidence="7">MFS transporter</fullName>
    </submittedName>
</protein>
<dbReference type="RefSeq" id="WP_186745131.1">
    <property type="nucleotide sequence ID" value="NZ_CP060394.1"/>
</dbReference>
<feature type="transmembrane region" description="Helical" evidence="5">
    <location>
        <begin position="251"/>
        <end position="270"/>
    </location>
</feature>
<dbReference type="GO" id="GO:0005886">
    <property type="term" value="C:plasma membrane"/>
    <property type="evidence" value="ECO:0007669"/>
    <property type="project" value="TreeGrafter"/>
</dbReference>
<feature type="transmembrane region" description="Helical" evidence="5">
    <location>
        <begin position="323"/>
        <end position="341"/>
    </location>
</feature>
<feature type="transmembrane region" description="Helical" evidence="5">
    <location>
        <begin position="149"/>
        <end position="168"/>
    </location>
</feature>
<keyword evidence="4 5" id="KW-0472">Membrane</keyword>
<feature type="transmembrane region" description="Helical" evidence="5">
    <location>
        <begin position="91"/>
        <end position="110"/>
    </location>
</feature>
<accession>A0A7G8BM26</accession>
<keyword evidence="8" id="KW-1185">Reference proteome</keyword>
<dbReference type="PROSITE" id="PS00216">
    <property type="entry name" value="SUGAR_TRANSPORT_1"/>
    <property type="match status" value="1"/>
</dbReference>
<dbReference type="Proteomes" id="UP000515312">
    <property type="component" value="Chromosome"/>
</dbReference>
<dbReference type="PANTHER" id="PTHR23508:SF10">
    <property type="entry name" value="CARBOXYLIC ACID TRANSPORTER PROTEIN HOMOLOG"/>
    <property type="match status" value="1"/>
</dbReference>
<name>A0A7G8BM26_9BACT</name>
<dbReference type="InterPro" id="IPR005828">
    <property type="entry name" value="MFS_sugar_transport-like"/>
</dbReference>
<feature type="transmembrane region" description="Helical" evidence="5">
    <location>
        <begin position="347"/>
        <end position="365"/>
    </location>
</feature>
<dbReference type="InterPro" id="IPR005829">
    <property type="entry name" value="Sugar_transporter_CS"/>
</dbReference>
<feature type="transmembrane region" description="Helical" evidence="5">
    <location>
        <begin position="290"/>
        <end position="311"/>
    </location>
</feature>
<comment type="subcellular location">
    <subcellularLocation>
        <location evidence="1">Membrane</location>
        <topology evidence="1">Multi-pass membrane protein</topology>
    </subcellularLocation>
</comment>
<proteinExistence type="predicted"/>
<evidence type="ECO:0000313" key="7">
    <source>
        <dbReference type="EMBL" id="QNI33596.1"/>
    </source>
</evidence>
<dbReference type="KEGG" id="adin:H7849_06560"/>
<reference evidence="7 8" key="1">
    <citation type="submission" date="2020-08" db="EMBL/GenBank/DDBJ databases">
        <title>Edaphobacter telluris sp. nov. and Acidobacterium dinghuensis sp. nov., two acidobacteria isolated from forest soil.</title>
        <authorList>
            <person name="Fu J."/>
            <person name="Qiu L."/>
        </authorList>
    </citation>
    <scope>NUCLEOTIDE SEQUENCE [LARGE SCALE GENOMIC DNA]</scope>
    <source>
        <strain evidence="7">4Y35</strain>
    </source>
</reference>
<dbReference type="AlphaFoldDB" id="A0A7G8BM26"/>